<keyword evidence="9" id="KW-0472">Membrane</keyword>
<dbReference type="InterPro" id="IPR001829">
    <property type="entry name" value="Pili_assmbl_chaperone_bac"/>
</dbReference>
<dbReference type="AlphaFoldDB" id="A0A370Q6G9"/>
<evidence type="ECO:0000256" key="9">
    <source>
        <dbReference type="SAM" id="Phobius"/>
    </source>
</evidence>
<feature type="transmembrane region" description="Helical" evidence="9">
    <location>
        <begin position="12"/>
        <end position="37"/>
    </location>
</feature>
<dbReference type="PANTHER" id="PTHR30251">
    <property type="entry name" value="PILUS ASSEMBLY CHAPERONE"/>
    <property type="match status" value="1"/>
</dbReference>
<evidence type="ECO:0000256" key="2">
    <source>
        <dbReference type="ARBA" id="ARBA00007399"/>
    </source>
</evidence>
<evidence type="ECO:0000256" key="3">
    <source>
        <dbReference type="ARBA" id="ARBA00022558"/>
    </source>
</evidence>
<feature type="domain" description="Pili assembly chaperone N-terminal" evidence="10">
    <location>
        <begin position="28"/>
        <end position="150"/>
    </location>
</feature>
<evidence type="ECO:0000259" key="11">
    <source>
        <dbReference type="Pfam" id="PF02753"/>
    </source>
</evidence>
<dbReference type="SUPFAM" id="SSF49584">
    <property type="entry name" value="Periplasmic chaperone C-domain"/>
    <property type="match status" value="1"/>
</dbReference>
<dbReference type="RefSeq" id="WP_115460388.1">
    <property type="nucleotide sequence ID" value="NZ_QRAP01000015.1"/>
</dbReference>
<keyword evidence="7" id="KW-0393">Immunoglobulin domain</keyword>
<dbReference type="EMBL" id="QRAP01000015">
    <property type="protein sequence ID" value="RDK83909.1"/>
    <property type="molecule type" value="Genomic_DNA"/>
</dbReference>
<keyword evidence="6 8" id="KW-0143">Chaperone</keyword>
<dbReference type="OrthoDB" id="9131059at2"/>
<keyword evidence="9" id="KW-0812">Transmembrane</keyword>
<name>A0A370Q6G9_9GAMM</name>
<keyword evidence="13" id="KW-1185">Reference proteome</keyword>
<evidence type="ECO:0000256" key="5">
    <source>
        <dbReference type="ARBA" id="ARBA00022764"/>
    </source>
</evidence>
<proteinExistence type="inferred from homology"/>
<evidence type="ECO:0000256" key="6">
    <source>
        <dbReference type="ARBA" id="ARBA00023186"/>
    </source>
</evidence>
<gene>
    <name evidence="12" type="ORF">C8D90_11537</name>
</gene>
<evidence type="ECO:0000313" key="12">
    <source>
        <dbReference type="EMBL" id="RDK83909.1"/>
    </source>
</evidence>
<organism evidence="12 13">
    <name type="scientific">Enterobacillus tribolii</name>
    <dbReference type="NCBI Taxonomy" id="1487935"/>
    <lineage>
        <taxon>Bacteria</taxon>
        <taxon>Pseudomonadati</taxon>
        <taxon>Pseudomonadota</taxon>
        <taxon>Gammaproteobacteria</taxon>
        <taxon>Enterobacterales</taxon>
        <taxon>Hafniaceae</taxon>
        <taxon>Enterobacillus</taxon>
    </lineage>
</organism>
<dbReference type="GO" id="GO:0030288">
    <property type="term" value="C:outer membrane-bounded periplasmic space"/>
    <property type="evidence" value="ECO:0007669"/>
    <property type="project" value="InterPro"/>
</dbReference>
<keyword evidence="5" id="KW-0574">Periplasm</keyword>
<dbReference type="PRINTS" id="PR00969">
    <property type="entry name" value="CHAPERONPILI"/>
</dbReference>
<comment type="caution">
    <text evidence="12">The sequence shown here is derived from an EMBL/GenBank/DDBJ whole genome shotgun (WGS) entry which is preliminary data.</text>
</comment>
<evidence type="ECO:0000256" key="4">
    <source>
        <dbReference type="ARBA" id="ARBA00022729"/>
    </source>
</evidence>
<dbReference type="InterPro" id="IPR016147">
    <property type="entry name" value="Pili_assmbl_chaperone_N"/>
</dbReference>
<dbReference type="Gene3D" id="2.60.40.10">
    <property type="entry name" value="Immunoglobulins"/>
    <property type="match status" value="2"/>
</dbReference>
<reference evidence="12 13" key="1">
    <citation type="submission" date="2018-07" db="EMBL/GenBank/DDBJ databases">
        <title>Genomic Encyclopedia of Type Strains, Phase IV (KMG-IV): sequencing the most valuable type-strain genomes for metagenomic binning, comparative biology and taxonomic classification.</title>
        <authorList>
            <person name="Goeker M."/>
        </authorList>
    </citation>
    <scope>NUCLEOTIDE SEQUENCE [LARGE SCALE GENOMIC DNA]</scope>
    <source>
        <strain evidence="12 13">DSM 103736</strain>
    </source>
</reference>
<dbReference type="SUPFAM" id="SSF49354">
    <property type="entry name" value="PapD-like"/>
    <property type="match status" value="1"/>
</dbReference>
<feature type="domain" description="Pili assembly chaperone C-terminal" evidence="11">
    <location>
        <begin position="171"/>
        <end position="234"/>
    </location>
</feature>
<dbReference type="Proteomes" id="UP000254848">
    <property type="component" value="Unassembled WGS sequence"/>
</dbReference>
<protein>
    <submittedName>
        <fullName evidence="12">Chaperone protein EcpD</fullName>
    </submittedName>
</protein>
<evidence type="ECO:0000256" key="1">
    <source>
        <dbReference type="ARBA" id="ARBA00004418"/>
    </source>
</evidence>
<sequence>MNKYGLWPLRIIYGLLIMMVSVHSMASIIISGTRVIYSAEQKEVTVKLTNVGKKPVLIQAWIDRGNTDESPESIRVPFILTPSINRVNPDQGQMLRLSFTGPALPADRESVFWLNVLELPAKVRAEQMQNHLQMAFRTRIKLFYRPEGLKGKANEAIKEAQWYSANGKISVTNPTPYHISLVSLAFKTPHGEKIIEGQMLEPQSTREIPFNEMRHEYSGQSLNVEFVNDYGAINKMMVRLSG</sequence>
<evidence type="ECO:0000259" key="10">
    <source>
        <dbReference type="Pfam" id="PF00345"/>
    </source>
</evidence>
<evidence type="ECO:0000313" key="13">
    <source>
        <dbReference type="Proteomes" id="UP000254848"/>
    </source>
</evidence>
<dbReference type="InterPro" id="IPR050643">
    <property type="entry name" value="Periplasmic_pilus_chap"/>
</dbReference>
<dbReference type="PANTHER" id="PTHR30251:SF2">
    <property type="entry name" value="FIMBRIAL CHAPERONE YADV-RELATED"/>
    <property type="match status" value="1"/>
</dbReference>
<dbReference type="Pfam" id="PF02753">
    <property type="entry name" value="PapD_C"/>
    <property type="match status" value="1"/>
</dbReference>
<keyword evidence="4" id="KW-0732">Signal</keyword>
<dbReference type="InterPro" id="IPR036316">
    <property type="entry name" value="Pili_assmbl_chap_C_dom_sf"/>
</dbReference>
<dbReference type="InterPro" id="IPR018046">
    <property type="entry name" value="Pili_assmbl_chaperone_CS"/>
</dbReference>
<keyword evidence="9" id="KW-1133">Transmembrane helix</keyword>
<comment type="similarity">
    <text evidence="2 8">Belongs to the periplasmic pilus chaperone family.</text>
</comment>
<evidence type="ECO:0000256" key="7">
    <source>
        <dbReference type="ARBA" id="ARBA00023319"/>
    </source>
</evidence>
<dbReference type="InterPro" id="IPR013783">
    <property type="entry name" value="Ig-like_fold"/>
</dbReference>
<dbReference type="PROSITE" id="PS00635">
    <property type="entry name" value="PILI_CHAPERONE"/>
    <property type="match status" value="1"/>
</dbReference>
<dbReference type="GO" id="GO:0071555">
    <property type="term" value="P:cell wall organization"/>
    <property type="evidence" value="ECO:0007669"/>
    <property type="project" value="InterPro"/>
</dbReference>
<evidence type="ECO:0000256" key="8">
    <source>
        <dbReference type="RuleBase" id="RU003918"/>
    </source>
</evidence>
<dbReference type="FunFam" id="2.60.40.10:FF:000458">
    <property type="entry name" value="Molecular chaperone FimC"/>
    <property type="match status" value="1"/>
</dbReference>
<dbReference type="InterPro" id="IPR016148">
    <property type="entry name" value="Pili_assmbl_chaperone_C"/>
</dbReference>
<dbReference type="InterPro" id="IPR008962">
    <property type="entry name" value="PapD-like_sf"/>
</dbReference>
<keyword evidence="3" id="KW-1029">Fimbrium biogenesis</keyword>
<comment type="subcellular location">
    <subcellularLocation>
        <location evidence="1 8">Periplasm</location>
    </subcellularLocation>
</comment>
<dbReference type="Pfam" id="PF00345">
    <property type="entry name" value="PapD_N"/>
    <property type="match status" value="1"/>
</dbReference>
<accession>A0A370Q6G9</accession>